<dbReference type="InterPro" id="IPR036837">
    <property type="entry name" value="Cation_efflux_CTD_sf"/>
</dbReference>
<sequence>MAHSHSHADSHLPKDNNARRLLFAFIVTAGFMLLEVVGGILSGSLALLADAGHMLTDAAALLFALLAVQFSRRPPTVRHTFGWLRLTTLAAFVNAIALVVITLLIVWEAIERFYTPRPVAGNLMMVIAVAGLLANLFAFWILHRGSDEKNLNVRAAALHVMGDLLGSVGAIVAALIIIWTGWTPADPILSILVSVLVLRSAWRLLKDSVNELLEGAPVSLDINALQRHLSREIPEVRNVHHVHVWMVGEKPVMTLHAQVIPPHDHDALLERIQDFLMHEYHIAHATIQDGVSSVSRPGLSSESDAIRACSSPLTGKRARSSLPRAVYPQAATVHGDKCQDQIFQRHRIDALQSKNHHTDHVDYHPQEPVFDIFACHQNHRRDRQHHHARVPERESVRLQYRHCHL</sequence>
<evidence type="ECO:0000259" key="15">
    <source>
        <dbReference type="Pfam" id="PF16916"/>
    </source>
</evidence>
<dbReference type="FunFam" id="1.20.1510.10:FF:000016">
    <property type="entry name" value="Zinc transporter ZitB"/>
    <property type="match status" value="1"/>
</dbReference>
<evidence type="ECO:0000256" key="6">
    <source>
        <dbReference type="ARBA" id="ARBA00022692"/>
    </source>
</evidence>
<evidence type="ECO:0000313" key="17">
    <source>
        <dbReference type="Proteomes" id="UP000254346"/>
    </source>
</evidence>
<reference evidence="16 17" key="1">
    <citation type="submission" date="2018-06" db="EMBL/GenBank/DDBJ databases">
        <authorList>
            <consortium name="Pathogen Informatics"/>
            <person name="Doyle S."/>
        </authorList>
    </citation>
    <scope>NUCLEOTIDE SEQUENCE [LARGE SCALE GENOMIC DNA]</scope>
    <source>
        <strain evidence="16 17">NCTC8256</strain>
    </source>
</reference>
<evidence type="ECO:0000256" key="7">
    <source>
        <dbReference type="ARBA" id="ARBA00022833"/>
    </source>
</evidence>
<proteinExistence type="inferred from homology"/>
<keyword evidence="6 13" id="KW-0812">Transmembrane</keyword>
<keyword evidence="3" id="KW-0813">Transport</keyword>
<dbReference type="InterPro" id="IPR050681">
    <property type="entry name" value="CDF/SLC30A"/>
</dbReference>
<keyword evidence="11 13" id="KW-0472">Membrane</keyword>
<dbReference type="PANTHER" id="PTHR11562:SF17">
    <property type="entry name" value="RE54080P-RELATED"/>
    <property type="match status" value="1"/>
</dbReference>
<dbReference type="GO" id="GO:0005385">
    <property type="term" value="F:zinc ion transmembrane transporter activity"/>
    <property type="evidence" value="ECO:0007669"/>
    <property type="project" value="TreeGrafter"/>
</dbReference>
<dbReference type="InterPro" id="IPR027469">
    <property type="entry name" value="Cation_efflux_TMD_sf"/>
</dbReference>
<keyword evidence="10" id="KW-0406">Ion transport</keyword>
<dbReference type="Pfam" id="PF16916">
    <property type="entry name" value="ZT_dimer"/>
    <property type="match status" value="1"/>
</dbReference>
<evidence type="ECO:0000256" key="8">
    <source>
        <dbReference type="ARBA" id="ARBA00022906"/>
    </source>
</evidence>
<evidence type="ECO:0000256" key="12">
    <source>
        <dbReference type="ARBA" id="ARBA00068925"/>
    </source>
</evidence>
<evidence type="ECO:0000256" key="4">
    <source>
        <dbReference type="ARBA" id="ARBA00022475"/>
    </source>
</evidence>
<gene>
    <name evidence="16" type="primary">zitB</name>
    <name evidence="16" type="ORF">NCTC8256_04261</name>
</gene>
<feature type="transmembrane region" description="Helical" evidence="13">
    <location>
        <begin position="21"/>
        <end position="48"/>
    </location>
</feature>
<dbReference type="NCBIfam" id="NF002923">
    <property type="entry name" value="PRK03557.1"/>
    <property type="match status" value="1"/>
</dbReference>
<evidence type="ECO:0000256" key="11">
    <source>
        <dbReference type="ARBA" id="ARBA00023136"/>
    </source>
</evidence>
<feature type="transmembrane region" description="Helical" evidence="13">
    <location>
        <begin position="54"/>
        <end position="71"/>
    </location>
</feature>
<evidence type="ECO:0000256" key="5">
    <source>
        <dbReference type="ARBA" id="ARBA00022519"/>
    </source>
</evidence>
<dbReference type="Pfam" id="PF01545">
    <property type="entry name" value="Cation_efflux"/>
    <property type="match status" value="1"/>
</dbReference>
<name>A0A379VTP3_SALET</name>
<evidence type="ECO:0000256" key="2">
    <source>
        <dbReference type="ARBA" id="ARBA00008873"/>
    </source>
</evidence>
<feature type="transmembrane region" description="Helical" evidence="13">
    <location>
        <begin position="83"/>
        <end position="107"/>
    </location>
</feature>
<organism evidence="16 17">
    <name type="scientific">Salmonella enterica I</name>
    <dbReference type="NCBI Taxonomy" id="59201"/>
    <lineage>
        <taxon>Bacteria</taxon>
        <taxon>Pseudomonadati</taxon>
        <taxon>Pseudomonadota</taxon>
        <taxon>Gammaproteobacteria</taxon>
        <taxon>Enterobacterales</taxon>
        <taxon>Enterobacteriaceae</taxon>
        <taxon>Salmonella</taxon>
    </lineage>
</organism>
<dbReference type="InterPro" id="IPR027470">
    <property type="entry name" value="Cation_efflux_CTD"/>
</dbReference>
<evidence type="ECO:0000313" key="16">
    <source>
        <dbReference type="EMBL" id="SUH10266.1"/>
    </source>
</evidence>
<evidence type="ECO:0000256" key="10">
    <source>
        <dbReference type="ARBA" id="ARBA00023065"/>
    </source>
</evidence>
<feature type="transmembrane region" description="Helical" evidence="13">
    <location>
        <begin position="119"/>
        <end position="142"/>
    </location>
</feature>
<dbReference type="Proteomes" id="UP000254346">
    <property type="component" value="Unassembled WGS sequence"/>
</dbReference>
<dbReference type="EMBL" id="UGXR01000001">
    <property type="protein sequence ID" value="SUH10266.1"/>
    <property type="molecule type" value="Genomic_DNA"/>
</dbReference>
<dbReference type="InterPro" id="IPR058533">
    <property type="entry name" value="Cation_efflux_TM"/>
</dbReference>
<dbReference type="NCBIfam" id="TIGR01297">
    <property type="entry name" value="CDF"/>
    <property type="match status" value="1"/>
</dbReference>
<evidence type="ECO:0000256" key="1">
    <source>
        <dbReference type="ARBA" id="ARBA00004429"/>
    </source>
</evidence>
<feature type="transmembrane region" description="Helical" evidence="13">
    <location>
        <begin position="163"/>
        <end position="182"/>
    </location>
</feature>
<dbReference type="PANTHER" id="PTHR11562">
    <property type="entry name" value="CATION EFFLUX PROTEIN/ ZINC TRANSPORTER"/>
    <property type="match status" value="1"/>
</dbReference>
<dbReference type="SUPFAM" id="SSF160240">
    <property type="entry name" value="Cation efflux protein cytoplasmic domain-like"/>
    <property type="match status" value="1"/>
</dbReference>
<dbReference type="SUPFAM" id="SSF161111">
    <property type="entry name" value="Cation efflux protein transmembrane domain-like"/>
    <property type="match status" value="1"/>
</dbReference>
<keyword evidence="7" id="KW-0862">Zinc</keyword>
<feature type="domain" description="Cation efflux protein cytoplasmic" evidence="15">
    <location>
        <begin position="228"/>
        <end position="288"/>
    </location>
</feature>
<feature type="domain" description="Cation efflux protein transmembrane" evidence="14">
    <location>
        <begin position="21"/>
        <end position="213"/>
    </location>
</feature>
<evidence type="ECO:0000256" key="9">
    <source>
        <dbReference type="ARBA" id="ARBA00022989"/>
    </source>
</evidence>
<keyword evidence="9 13" id="KW-1133">Transmembrane helix</keyword>
<dbReference type="Gene3D" id="1.20.1510.10">
    <property type="entry name" value="Cation efflux protein transmembrane domain"/>
    <property type="match status" value="1"/>
</dbReference>
<evidence type="ECO:0000256" key="13">
    <source>
        <dbReference type="SAM" id="Phobius"/>
    </source>
</evidence>
<dbReference type="GO" id="GO:0005886">
    <property type="term" value="C:plasma membrane"/>
    <property type="evidence" value="ECO:0007669"/>
    <property type="project" value="UniProtKB-SubCell"/>
</dbReference>
<comment type="subcellular location">
    <subcellularLocation>
        <location evidence="1">Cell inner membrane</location>
        <topology evidence="1">Multi-pass membrane protein</topology>
    </subcellularLocation>
</comment>
<dbReference type="InterPro" id="IPR002524">
    <property type="entry name" value="Cation_efflux"/>
</dbReference>
<protein>
    <recommendedName>
        <fullName evidence="12">Zinc transporter ZitB</fullName>
    </recommendedName>
</protein>
<keyword evidence="5" id="KW-0997">Cell inner membrane</keyword>
<keyword evidence="4" id="KW-1003">Cell membrane</keyword>
<dbReference type="AlphaFoldDB" id="A0A379VTP3"/>
<comment type="similarity">
    <text evidence="2">Belongs to the cation diffusion facilitator (CDF) transporter (TC 2.A.4) family. SLC30A subfamily.</text>
</comment>
<evidence type="ECO:0000256" key="3">
    <source>
        <dbReference type="ARBA" id="ARBA00022448"/>
    </source>
</evidence>
<accession>A0A379VTP3</accession>
<keyword evidence="8" id="KW-0864">Zinc transport</keyword>
<evidence type="ECO:0000259" key="14">
    <source>
        <dbReference type="Pfam" id="PF01545"/>
    </source>
</evidence>